<dbReference type="Proteomes" id="UP001479290">
    <property type="component" value="Unassembled WGS sequence"/>
</dbReference>
<keyword evidence="2" id="KW-1185">Reference proteome</keyword>
<name>A0AAW1ZWW8_CULAL</name>
<feature type="non-terminal residue" evidence="1">
    <location>
        <position position="94"/>
    </location>
</feature>
<gene>
    <name evidence="1" type="ORF">ABG768_004918</name>
</gene>
<evidence type="ECO:0000313" key="2">
    <source>
        <dbReference type="Proteomes" id="UP001479290"/>
    </source>
</evidence>
<dbReference type="EMBL" id="JAWDJR010000012">
    <property type="protein sequence ID" value="KAK9965852.1"/>
    <property type="molecule type" value="Genomic_DNA"/>
</dbReference>
<feature type="non-terminal residue" evidence="1">
    <location>
        <position position="1"/>
    </location>
</feature>
<proteinExistence type="predicted"/>
<comment type="caution">
    <text evidence="1">The sequence shown here is derived from an EMBL/GenBank/DDBJ whole genome shotgun (WGS) entry which is preliminary data.</text>
</comment>
<reference evidence="1 2" key="1">
    <citation type="submission" date="2024-05" db="EMBL/GenBank/DDBJ databases">
        <title>A high-quality chromosomal-level genome assembly of Topmouth culter (Culter alburnus).</title>
        <authorList>
            <person name="Zhao H."/>
        </authorList>
    </citation>
    <scope>NUCLEOTIDE SEQUENCE [LARGE SCALE GENOMIC DNA]</scope>
    <source>
        <strain evidence="1">CATC2023</strain>
        <tissue evidence="1">Muscle</tissue>
    </source>
</reference>
<dbReference type="AlphaFoldDB" id="A0AAW1ZWW8"/>
<evidence type="ECO:0000313" key="1">
    <source>
        <dbReference type="EMBL" id="KAK9965852.1"/>
    </source>
</evidence>
<protein>
    <submittedName>
        <fullName evidence="1">Uncharacterized protein</fullName>
    </submittedName>
</protein>
<organism evidence="1 2">
    <name type="scientific">Culter alburnus</name>
    <name type="common">Topmouth culter</name>
    <dbReference type="NCBI Taxonomy" id="194366"/>
    <lineage>
        <taxon>Eukaryota</taxon>
        <taxon>Metazoa</taxon>
        <taxon>Chordata</taxon>
        <taxon>Craniata</taxon>
        <taxon>Vertebrata</taxon>
        <taxon>Euteleostomi</taxon>
        <taxon>Actinopterygii</taxon>
        <taxon>Neopterygii</taxon>
        <taxon>Teleostei</taxon>
        <taxon>Ostariophysi</taxon>
        <taxon>Cypriniformes</taxon>
        <taxon>Xenocyprididae</taxon>
        <taxon>Xenocypridinae</taxon>
        <taxon>Culter</taxon>
    </lineage>
</organism>
<accession>A0AAW1ZWW8</accession>
<sequence>NLIPPHPEVIHELYPRNTSGRKPSPGHRSTRVRMDLLFYFLSSSVRCCKRSFFTVTKGLSLQRPQICPQWPDRRGFKVKTRLKVIKARSALCTG</sequence>